<keyword evidence="3" id="KW-1185">Reference proteome</keyword>
<dbReference type="PROSITE" id="PS51379">
    <property type="entry name" value="4FE4S_FER_2"/>
    <property type="match status" value="1"/>
</dbReference>
<sequence length="534" mass="57663">MISDVNIKIDRDLCFACGNCVDRCIMDNLRLSVAPCRQACPLNLNCQGYVRLIAQGKEELAAQELRKYTPFAGILGAVCSRPCESSCERGKTIGDGAVQIRALKRYLAAKYPEIVETPPEVKKTSRKTCVVGSGPAGLAAAYEMAAAGHEVAVYEAAEKPGGFLLGAIPAFRMPEAELKRALDLLGKMGVSFKTGFRLGENLELDQLEKDYEAVVLALGAGKAMKLNVPGEDLEGVFPGLDLLAKARNGLAEDMEGREVVVIGGGNTAVDSAVTCLRLGAAKVTMLCLEGPDQMPAHAEELALAQEEGVHLLNCLGVTGIRAQGDRLALDLSRCLRVFDGKGVFAPLLTEELKPAPLIADQVVVAVGQTLQNSGLDQNLEQENKGRLAAEPYTQKSPAREKVFVAGDCLNGPSSVVRAMASGKEAGISANRLLAGLELDYERDFYLTNGLEKEYVVEPERARDIARTDLDPKGRTALDGPLERNLNDEQAKREAERCLSCGRSFELNKTCWYCLPCEVDCPVEALEVRMPYQVR</sequence>
<dbReference type="RefSeq" id="WP_044352451.1">
    <property type="nucleotide sequence ID" value="NZ_AZAC01000067.1"/>
</dbReference>
<name>A0A0D2JP56_9BACT</name>
<dbReference type="Proteomes" id="UP000032233">
    <property type="component" value="Unassembled WGS sequence"/>
</dbReference>
<dbReference type="STRING" id="1429043.X474_26180"/>
<proteinExistence type="predicted"/>
<protein>
    <recommendedName>
        <fullName evidence="1">4Fe-4S ferredoxin-type domain-containing protein</fullName>
    </recommendedName>
</protein>
<comment type="caution">
    <text evidence="2">The sequence shown here is derived from an EMBL/GenBank/DDBJ whole genome shotgun (WGS) entry which is preliminary data.</text>
</comment>
<reference evidence="2 3" key="1">
    <citation type="submission" date="2013-11" db="EMBL/GenBank/DDBJ databases">
        <title>Metagenomic analysis of a methanogenic consortium involved in long chain n-alkane degradation.</title>
        <authorList>
            <person name="Davidova I.A."/>
            <person name="Callaghan A.V."/>
            <person name="Wawrik B."/>
            <person name="Pruitt S."/>
            <person name="Marks C."/>
            <person name="Duncan K.E."/>
            <person name="Suflita J.M."/>
        </authorList>
    </citation>
    <scope>NUCLEOTIDE SEQUENCE [LARGE SCALE GENOMIC DNA]</scope>
    <source>
        <strain evidence="2 3">SPR</strain>
    </source>
</reference>
<evidence type="ECO:0000313" key="3">
    <source>
        <dbReference type="Proteomes" id="UP000032233"/>
    </source>
</evidence>
<dbReference type="EMBL" id="AZAC01000067">
    <property type="protein sequence ID" value="KIX11270.1"/>
    <property type="molecule type" value="Genomic_DNA"/>
</dbReference>
<dbReference type="PANTHER" id="PTHR42783">
    <property type="entry name" value="GLUTAMATE SYNTHASE [NADPH] SMALL CHAIN"/>
    <property type="match status" value="1"/>
</dbReference>
<dbReference type="AlphaFoldDB" id="A0A0D2JP56"/>
<dbReference type="InterPro" id="IPR017896">
    <property type="entry name" value="4Fe4S_Fe-S-bd"/>
</dbReference>
<dbReference type="InterPro" id="IPR023753">
    <property type="entry name" value="FAD/NAD-binding_dom"/>
</dbReference>
<dbReference type="Pfam" id="PF07992">
    <property type="entry name" value="Pyr_redox_2"/>
    <property type="match status" value="1"/>
</dbReference>
<dbReference type="InterPro" id="IPR036188">
    <property type="entry name" value="FAD/NAD-bd_sf"/>
</dbReference>
<gene>
    <name evidence="2" type="ORF">X474_26180</name>
</gene>
<feature type="domain" description="4Fe-4S ferredoxin-type" evidence="1">
    <location>
        <begin position="5"/>
        <end position="34"/>
    </location>
</feature>
<dbReference type="InterPro" id="IPR009051">
    <property type="entry name" value="Helical_ferredxn"/>
</dbReference>
<dbReference type="SUPFAM" id="SSF51971">
    <property type="entry name" value="Nucleotide-binding domain"/>
    <property type="match status" value="1"/>
</dbReference>
<dbReference type="SUPFAM" id="SSF46548">
    <property type="entry name" value="alpha-helical ferredoxin"/>
    <property type="match status" value="2"/>
</dbReference>
<dbReference type="InterPro" id="IPR028261">
    <property type="entry name" value="DPD_II"/>
</dbReference>
<dbReference type="Gene3D" id="3.50.50.60">
    <property type="entry name" value="FAD/NAD(P)-binding domain"/>
    <property type="match status" value="2"/>
</dbReference>
<dbReference type="Gene3D" id="1.10.1060.10">
    <property type="entry name" value="Alpha-helical ferredoxin"/>
    <property type="match status" value="1"/>
</dbReference>
<dbReference type="GO" id="GO:0016491">
    <property type="term" value="F:oxidoreductase activity"/>
    <property type="evidence" value="ECO:0007669"/>
    <property type="project" value="InterPro"/>
</dbReference>
<accession>A0A0D2JP56</accession>
<dbReference type="PANTHER" id="PTHR42783:SF3">
    <property type="entry name" value="GLUTAMATE SYNTHASE [NADPH] SMALL CHAIN-RELATED"/>
    <property type="match status" value="1"/>
</dbReference>
<organism evidence="2 3">
    <name type="scientific">Dethiosulfatarculus sandiegensis</name>
    <dbReference type="NCBI Taxonomy" id="1429043"/>
    <lineage>
        <taxon>Bacteria</taxon>
        <taxon>Pseudomonadati</taxon>
        <taxon>Thermodesulfobacteriota</taxon>
        <taxon>Desulfarculia</taxon>
        <taxon>Desulfarculales</taxon>
        <taxon>Desulfarculaceae</taxon>
        <taxon>Dethiosulfatarculus</taxon>
    </lineage>
</organism>
<dbReference type="PRINTS" id="PR00469">
    <property type="entry name" value="PNDRDTASEII"/>
</dbReference>
<evidence type="ECO:0000313" key="2">
    <source>
        <dbReference type="EMBL" id="KIX11270.1"/>
    </source>
</evidence>
<evidence type="ECO:0000259" key="1">
    <source>
        <dbReference type="PROSITE" id="PS51379"/>
    </source>
</evidence>
<dbReference type="Pfam" id="PF14691">
    <property type="entry name" value="Fer4_20"/>
    <property type="match status" value="1"/>
</dbReference>
<dbReference type="InParanoid" id="A0A0D2JP56"/>
<dbReference type="GO" id="GO:0051536">
    <property type="term" value="F:iron-sulfur cluster binding"/>
    <property type="evidence" value="ECO:0007669"/>
    <property type="project" value="InterPro"/>
</dbReference>
<dbReference type="PRINTS" id="PR00368">
    <property type="entry name" value="FADPNR"/>
</dbReference>